<evidence type="ECO:0000256" key="1">
    <source>
        <dbReference type="ARBA" id="ARBA00000491"/>
    </source>
</evidence>
<dbReference type="Pfam" id="PF00694">
    <property type="entry name" value="Aconitase_C"/>
    <property type="match status" value="1"/>
</dbReference>
<evidence type="ECO:0000256" key="4">
    <source>
        <dbReference type="ARBA" id="ARBA00009845"/>
    </source>
</evidence>
<dbReference type="HAMAP" id="MF_01031">
    <property type="entry name" value="LeuD_type1"/>
    <property type="match status" value="1"/>
</dbReference>
<dbReference type="FunFam" id="3.20.19.10:FF:000003">
    <property type="entry name" value="3-isopropylmalate dehydratase small subunit"/>
    <property type="match status" value="1"/>
</dbReference>
<keyword evidence="7 10" id="KW-0028">Amino-acid biosynthesis</keyword>
<keyword evidence="6 10" id="KW-0432">Leucine biosynthesis</keyword>
<keyword evidence="8 10" id="KW-0456">Lyase</keyword>
<comment type="catalytic activity">
    <reaction evidence="1 10">
        <text>(2R,3S)-3-isopropylmalate = (2S)-2-isopropylmalate</text>
        <dbReference type="Rhea" id="RHEA:32287"/>
        <dbReference type="ChEBI" id="CHEBI:1178"/>
        <dbReference type="ChEBI" id="CHEBI:35121"/>
        <dbReference type="EC" id="4.2.1.33"/>
    </reaction>
</comment>
<comment type="similarity">
    <text evidence="4 10">Belongs to the LeuD family. LeuD type 1 subfamily.</text>
</comment>
<evidence type="ECO:0000256" key="3">
    <source>
        <dbReference type="ARBA" id="ARBA00004729"/>
    </source>
</evidence>
<evidence type="ECO:0000313" key="13">
    <source>
        <dbReference type="Proteomes" id="UP000501648"/>
    </source>
</evidence>
<accession>A0A6M3ZLL3</accession>
<dbReference type="EMBL" id="CP008956">
    <property type="protein sequence ID" value="QJP99435.1"/>
    <property type="molecule type" value="Genomic_DNA"/>
</dbReference>
<reference evidence="12 13" key="1">
    <citation type="journal article" date="2012" name="J. Bacteriol.">
        <title>Genome sequence of the pathogenic Herbaspirillum seropedicae strain Os34, isolated from rice roots.</title>
        <authorList>
            <person name="Ye W."/>
            <person name="Ye S."/>
            <person name="Liu J."/>
            <person name="Chang S."/>
            <person name="Chen M."/>
            <person name="Zhu B."/>
            <person name="Guo L."/>
            <person name="An Q."/>
        </authorList>
    </citation>
    <scope>NUCLEOTIDE SEQUENCE [LARGE SCALE GENOMIC DNA]</scope>
    <source>
        <strain evidence="12 13">Os34</strain>
    </source>
</reference>
<comment type="subunit">
    <text evidence="5 10">Heterodimer of LeuC and LeuD.</text>
</comment>
<evidence type="ECO:0000256" key="8">
    <source>
        <dbReference type="ARBA" id="ARBA00023239"/>
    </source>
</evidence>
<dbReference type="PANTHER" id="PTHR43345">
    <property type="entry name" value="3-ISOPROPYLMALATE DEHYDRATASE SMALL SUBUNIT 2-RELATED-RELATED"/>
    <property type="match status" value="1"/>
</dbReference>
<dbReference type="UniPathway" id="UPA00048">
    <property type="reaction ID" value="UER00071"/>
</dbReference>
<dbReference type="SUPFAM" id="SSF52016">
    <property type="entry name" value="LeuD/IlvD-like"/>
    <property type="match status" value="1"/>
</dbReference>
<dbReference type="InterPro" id="IPR050075">
    <property type="entry name" value="LeuD"/>
</dbReference>
<dbReference type="EC" id="4.2.1.33" evidence="10"/>
<keyword evidence="9 10" id="KW-0100">Branched-chain amino acid biosynthesis</keyword>
<evidence type="ECO:0000256" key="5">
    <source>
        <dbReference type="ARBA" id="ARBA00011271"/>
    </source>
</evidence>
<feature type="domain" description="Aconitase A/isopropylmalate dehydratase small subunit swivel" evidence="11">
    <location>
        <begin position="4"/>
        <end position="131"/>
    </location>
</feature>
<comment type="pathway">
    <text evidence="3 10">Amino-acid biosynthesis; L-leucine biosynthesis; L-leucine from 3-methyl-2-oxobutanoate: step 2/4.</text>
</comment>
<protein>
    <recommendedName>
        <fullName evidence="10">3-isopropylmalate dehydratase small subunit</fullName>
        <ecNumber evidence="10">4.2.1.33</ecNumber>
    </recommendedName>
    <alternativeName>
        <fullName evidence="10">Alpha-IPM isomerase</fullName>
        <shortName evidence="10">IPMI</shortName>
    </alternativeName>
    <alternativeName>
        <fullName evidence="10">Isopropylmalate isomerase</fullName>
    </alternativeName>
</protein>
<evidence type="ECO:0000259" key="11">
    <source>
        <dbReference type="Pfam" id="PF00694"/>
    </source>
</evidence>
<evidence type="ECO:0000256" key="10">
    <source>
        <dbReference type="HAMAP-Rule" id="MF_01031"/>
    </source>
</evidence>
<dbReference type="PANTHER" id="PTHR43345:SF5">
    <property type="entry name" value="3-ISOPROPYLMALATE DEHYDRATASE SMALL SUBUNIT"/>
    <property type="match status" value="1"/>
</dbReference>
<sequence>MTPIREISGTVAVLDRNNVDTDAIIPKQFMKSIGRTGFGPYAFDAWRYLDDGYWGKDCSKRLLNPDFELNAPRFQGATILLTGKNFGCGSSREHAPWALADYGFQAILAESFADIFHGNCLKNGILAIRLEAATLAQMRELVMLKTGCQAQIDLPNQHIRIDDTVYGFEIDTAWKDRLLKGLDDISLTLEEKEFIHRFEEQQHRLQPWLYR</sequence>
<evidence type="ECO:0000256" key="7">
    <source>
        <dbReference type="ARBA" id="ARBA00022605"/>
    </source>
</evidence>
<evidence type="ECO:0000256" key="6">
    <source>
        <dbReference type="ARBA" id="ARBA00022430"/>
    </source>
</evidence>
<dbReference type="CDD" id="cd01577">
    <property type="entry name" value="IPMI_Swivel"/>
    <property type="match status" value="1"/>
</dbReference>
<dbReference type="InterPro" id="IPR004431">
    <property type="entry name" value="3-IsopropMal_deHydase_ssu"/>
</dbReference>
<evidence type="ECO:0000256" key="9">
    <source>
        <dbReference type="ARBA" id="ARBA00023304"/>
    </source>
</evidence>
<dbReference type="InterPro" id="IPR000573">
    <property type="entry name" value="AconitaseA/IPMdHydase_ssu_swvl"/>
</dbReference>
<dbReference type="InterPro" id="IPR033940">
    <property type="entry name" value="IPMI_Swivel"/>
</dbReference>
<gene>
    <name evidence="10 12" type="primary">leuD</name>
    <name evidence="12" type="ORF">C798_04115</name>
</gene>
<dbReference type="GO" id="GO:0009098">
    <property type="term" value="P:L-leucine biosynthetic process"/>
    <property type="evidence" value="ECO:0007669"/>
    <property type="project" value="UniProtKB-UniRule"/>
</dbReference>
<dbReference type="Proteomes" id="UP000501648">
    <property type="component" value="Chromosome"/>
</dbReference>
<dbReference type="NCBIfam" id="NF002458">
    <property type="entry name" value="PRK01641.1"/>
    <property type="match status" value="1"/>
</dbReference>
<dbReference type="Gene3D" id="3.20.19.10">
    <property type="entry name" value="Aconitase, domain 4"/>
    <property type="match status" value="1"/>
</dbReference>
<dbReference type="InterPro" id="IPR015928">
    <property type="entry name" value="Aconitase/3IPM_dehydase_swvl"/>
</dbReference>
<dbReference type="AlphaFoldDB" id="A0A6M3ZLL3"/>
<dbReference type="RefSeq" id="WP_017451381.1">
    <property type="nucleotide sequence ID" value="NZ_CP008956.1"/>
</dbReference>
<dbReference type="NCBIfam" id="TIGR00171">
    <property type="entry name" value="leuD"/>
    <property type="match status" value="1"/>
</dbReference>
<proteinExistence type="inferred from homology"/>
<evidence type="ECO:0000256" key="2">
    <source>
        <dbReference type="ARBA" id="ARBA00002695"/>
    </source>
</evidence>
<comment type="function">
    <text evidence="2 10">Catalyzes the isomerization between 2-isopropylmalate and 3-isopropylmalate, via the formation of 2-isopropylmaleate.</text>
</comment>
<dbReference type="GO" id="GO:0009316">
    <property type="term" value="C:3-isopropylmalate dehydratase complex"/>
    <property type="evidence" value="ECO:0007669"/>
    <property type="project" value="InterPro"/>
</dbReference>
<evidence type="ECO:0000313" key="12">
    <source>
        <dbReference type="EMBL" id="QJP99435.1"/>
    </source>
</evidence>
<dbReference type="GO" id="GO:0003861">
    <property type="term" value="F:3-isopropylmalate dehydratase activity"/>
    <property type="evidence" value="ECO:0007669"/>
    <property type="project" value="UniProtKB-UniRule"/>
</dbReference>
<organism evidence="12 13">
    <name type="scientific">Herbaspirillum rubrisubalbicans Os34</name>
    <dbReference type="NCBI Taxonomy" id="1235827"/>
    <lineage>
        <taxon>Bacteria</taxon>
        <taxon>Pseudomonadati</taxon>
        <taxon>Pseudomonadota</taxon>
        <taxon>Betaproteobacteria</taxon>
        <taxon>Burkholderiales</taxon>
        <taxon>Oxalobacteraceae</taxon>
        <taxon>Herbaspirillum</taxon>
    </lineage>
</organism>
<name>A0A6M3ZLL3_9BURK</name>